<dbReference type="Proteomes" id="UP000603865">
    <property type="component" value="Unassembled WGS sequence"/>
</dbReference>
<name>A0A918CNP1_9DEIO</name>
<proteinExistence type="predicted"/>
<reference evidence="1" key="1">
    <citation type="journal article" date="2014" name="Int. J. Syst. Evol. Microbiol.">
        <title>Complete genome sequence of Corynebacterium casei LMG S-19264T (=DSM 44701T), isolated from a smear-ripened cheese.</title>
        <authorList>
            <consortium name="US DOE Joint Genome Institute (JGI-PGF)"/>
            <person name="Walter F."/>
            <person name="Albersmeier A."/>
            <person name="Kalinowski J."/>
            <person name="Ruckert C."/>
        </authorList>
    </citation>
    <scope>NUCLEOTIDE SEQUENCE</scope>
    <source>
        <strain evidence="1">JCM 31311</strain>
    </source>
</reference>
<reference evidence="1" key="2">
    <citation type="submission" date="2020-09" db="EMBL/GenBank/DDBJ databases">
        <authorList>
            <person name="Sun Q."/>
            <person name="Ohkuma M."/>
        </authorList>
    </citation>
    <scope>NUCLEOTIDE SEQUENCE</scope>
    <source>
        <strain evidence="1">JCM 31311</strain>
    </source>
</reference>
<gene>
    <name evidence="1" type="ORF">GCM10008957_47080</name>
</gene>
<protein>
    <submittedName>
        <fullName evidence="1">Uncharacterized protein</fullName>
    </submittedName>
</protein>
<keyword evidence="2" id="KW-1185">Reference proteome</keyword>
<organism evidence="1 2">
    <name type="scientific">Deinococcus ruber</name>
    <dbReference type="NCBI Taxonomy" id="1848197"/>
    <lineage>
        <taxon>Bacteria</taxon>
        <taxon>Thermotogati</taxon>
        <taxon>Deinococcota</taxon>
        <taxon>Deinococci</taxon>
        <taxon>Deinococcales</taxon>
        <taxon>Deinococcaceae</taxon>
        <taxon>Deinococcus</taxon>
    </lineage>
</organism>
<comment type="caution">
    <text evidence="1">The sequence shown here is derived from an EMBL/GenBank/DDBJ whole genome shotgun (WGS) entry which is preliminary data.</text>
</comment>
<sequence>MITYAPVPVQMSCSMELRQFARLDARFDQPALVAAGPQALVQDSAALLGAYLTLRTPEAEYPGFPQGTAGSRERLLDDWWRQLGLTDHQIGDVRVDALPERCQAATGVVYTLRFTERRARRSVRVLRQYALSDWFDRMEMELLLAEGLPGVDLLHGHTLDASGQLAGVWCCHLPPRGSAVRPLSVQGGTSGL</sequence>
<dbReference type="EMBL" id="BMQL01000051">
    <property type="protein sequence ID" value="GGR30931.1"/>
    <property type="molecule type" value="Genomic_DNA"/>
</dbReference>
<accession>A0A918CNP1</accession>
<dbReference type="AlphaFoldDB" id="A0A918CNP1"/>
<evidence type="ECO:0000313" key="2">
    <source>
        <dbReference type="Proteomes" id="UP000603865"/>
    </source>
</evidence>
<evidence type="ECO:0000313" key="1">
    <source>
        <dbReference type="EMBL" id="GGR30931.1"/>
    </source>
</evidence>